<reference evidence="2 3" key="1">
    <citation type="submission" date="2017-04" db="EMBL/GenBank/DDBJ databases">
        <authorList>
            <person name="Afonso C.L."/>
            <person name="Miller P.J."/>
            <person name="Scott M.A."/>
            <person name="Spackman E."/>
            <person name="Goraichik I."/>
            <person name="Dimitrov K.M."/>
            <person name="Suarez D.L."/>
            <person name="Swayne D.E."/>
        </authorList>
    </citation>
    <scope>NUCLEOTIDE SEQUENCE [LARGE SCALE GENOMIC DNA]</scope>
    <source>
        <strain evidence="2 3">DSM 13146</strain>
    </source>
</reference>
<feature type="region of interest" description="Disordered" evidence="1">
    <location>
        <begin position="73"/>
        <end position="104"/>
    </location>
</feature>
<keyword evidence="3" id="KW-1185">Reference proteome</keyword>
<sequence length="104" mass="10826">MKGYGLYHRLSNGDDLPSFIDTVLENNGAMVSTVEKLRAGIPAGGMSPEADIDTGGATYFSAASASMWSSCSPTRNRTWLQTGKVGGSTNRRTGTGSSGSTRTS</sequence>
<accession>A0A1W1XXN0</accession>
<protein>
    <submittedName>
        <fullName evidence="2">Uncharacterized protein</fullName>
    </submittedName>
</protein>
<evidence type="ECO:0000313" key="3">
    <source>
        <dbReference type="Proteomes" id="UP000192783"/>
    </source>
</evidence>
<dbReference type="OrthoDB" id="2110325at2"/>
<organism evidence="2 3">
    <name type="scientific">Desulfacinum hydrothermale DSM 13146</name>
    <dbReference type="NCBI Taxonomy" id="1121390"/>
    <lineage>
        <taxon>Bacteria</taxon>
        <taxon>Pseudomonadati</taxon>
        <taxon>Thermodesulfobacteriota</taxon>
        <taxon>Syntrophobacteria</taxon>
        <taxon>Syntrophobacterales</taxon>
        <taxon>Syntrophobacteraceae</taxon>
        <taxon>Desulfacinum</taxon>
    </lineage>
</organism>
<proteinExistence type="predicted"/>
<name>A0A1W1XXN0_9BACT</name>
<dbReference type="RefSeq" id="WP_084059097.1">
    <property type="nucleotide sequence ID" value="NZ_FWXF01000030.1"/>
</dbReference>
<gene>
    <name evidence="2" type="ORF">SAMN02746041_03220</name>
</gene>
<evidence type="ECO:0000313" key="2">
    <source>
        <dbReference type="EMBL" id="SMC28268.1"/>
    </source>
</evidence>
<dbReference type="STRING" id="1121390.SAMN02746041_03220"/>
<evidence type="ECO:0000256" key="1">
    <source>
        <dbReference type="SAM" id="MobiDB-lite"/>
    </source>
</evidence>
<dbReference type="AlphaFoldDB" id="A0A1W1XXN0"/>
<dbReference type="EMBL" id="FWXF01000030">
    <property type="protein sequence ID" value="SMC28268.1"/>
    <property type="molecule type" value="Genomic_DNA"/>
</dbReference>
<feature type="compositionally biased region" description="Low complexity" evidence="1">
    <location>
        <begin position="87"/>
        <end position="104"/>
    </location>
</feature>
<dbReference type="Proteomes" id="UP000192783">
    <property type="component" value="Unassembled WGS sequence"/>
</dbReference>